<evidence type="ECO:0000256" key="2">
    <source>
        <dbReference type="ARBA" id="ARBA00023125"/>
    </source>
</evidence>
<evidence type="ECO:0000256" key="3">
    <source>
        <dbReference type="ARBA" id="ARBA00023163"/>
    </source>
</evidence>
<dbReference type="InterPro" id="IPR011711">
    <property type="entry name" value="GntR_C"/>
</dbReference>
<dbReference type="SMART" id="SM00345">
    <property type="entry name" value="HTH_GNTR"/>
    <property type="match status" value="1"/>
</dbReference>
<dbReference type="AlphaFoldDB" id="A0A7V3YHX4"/>
<dbReference type="CDD" id="cd07377">
    <property type="entry name" value="WHTH_GntR"/>
    <property type="match status" value="1"/>
</dbReference>
<evidence type="ECO:0000313" key="5">
    <source>
        <dbReference type="EMBL" id="HGI31432.1"/>
    </source>
</evidence>
<name>A0A7V3YHX4_9BACT</name>
<dbReference type="PRINTS" id="PR00035">
    <property type="entry name" value="HTHGNTR"/>
</dbReference>
<proteinExistence type="predicted"/>
<dbReference type="GO" id="GO:0003700">
    <property type="term" value="F:DNA-binding transcription factor activity"/>
    <property type="evidence" value="ECO:0007669"/>
    <property type="project" value="InterPro"/>
</dbReference>
<feature type="domain" description="HTH gntR-type" evidence="4">
    <location>
        <begin position="11"/>
        <end position="78"/>
    </location>
</feature>
<dbReference type="SMART" id="SM00895">
    <property type="entry name" value="FCD"/>
    <property type="match status" value="1"/>
</dbReference>
<comment type="caution">
    <text evidence="5">The sequence shown here is derived from an EMBL/GenBank/DDBJ whole genome shotgun (WGS) entry which is preliminary data.</text>
</comment>
<dbReference type="EMBL" id="DTFV01000127">
    <property type="protein sequence ID" value="HGI31432.1"/>
    <property type="molecule type" value="Genomic_DNA"/>
</dbReference>
<dbReference type="Pfam" id="PF07729">
    <property type="entry name" value="FCD"/>
    <property type="match status" value="1"/>
</dbReference>
<dbReference type="GO" id="GO:0003677">
    <property type="term" value="F:DNA binding"/>
    <property type="evidence" value="ECO:0007669"/>
    <property type="project" value="UniProtKB-KW"/>
</dbReference>
<dbReference type="InterPro" id="IPR036390">
    <property type="entry name" value="WH_DNA-bd_sf"/>
</dbReference>
<dbReference type="SUPFAM" id="SSF46785">
    <property type="entry name" value="Winged helix' DNA-binding domain"/>
    <property type="match status" value="1"/>
</dbReference>
<dbReference type="InterPro" id="IPR000524">
    <property type="entry name" value="Tscrpt_reg_HTH_GntR"/>
</dbReference>
<dbReference type="PROSITE" id="PS50949">
    <property type="entry name" value="HTH_GNTR"/>
    <property type="match status" value="1"/>
</dbReference>
<accession>A0A7V3YHX4</accession>
<protein>
    <submittedName>
        <fullName evidence="5">GntR family transcriptional regulator</fullName>
    </submittedName>
</protein>
<dbReference type="Pfam" id="PF00392">
    <property type="entry name" value="GntR"/>
    <property type="match status" value="1"/>
</dbReference>
<keyword evidence="3" id="KW-0804">Transcription</keyword>
<dbReference type="InterPro" id="IPR008920">
    <property type="entry name" value="TF_FadR/GntR_C"/>
</dbReference>
<keyword evidence="1" id="KW-0805">Transcription regulation</keyword>
<evidence type="ECO:0000256" key="1">
    <source>
        <dbReference type="ARBA" id="ARBA00023015"/>
    </source>
</evidence>
<gene>
    <name evidence="5" type="ORF">ENV30_09045</name>
</gene>
<dbReference type="SUPFAM" id="SSF48008">
    <property type="entry name" value="GntR ligand-binding domain-like"/>
    <property type="match status" value="1"/>
</dbReference>
<sequence length="229" mass="26844">MELLSVPRGGSSAREYVYEALKKNIILLHLKPGQSITEQEIAEKFSVSRTPVREAFIRLAQEGLLETFPQRGTVVSLIDLERVDEARFMRRTLEKAVLRLACEAFPSELAFELRSNLALQEVCLEEKNFLRLFELDEEFHRLIYRGCKKERIWDLICQINADFRRIRVLKLSSGIRVGEVVEQHRKIAGIIFDRDPGRVEAILDEHLPQNDPDFERLREEYPEYFRQRG</sequence>
<dbReference type="PANTHER" id="PTHR43537:SF51">
    <property type="entry name" value="HTH-TYPE TRANSCRIPTIONAL REGULATOR LGOR-RELATED"/>
    <property type="match status" value="1"/>
</dbReference>
<evidence type="ECO:0000259" key="4">
    <source>
        <dbReference type="PROSITE" id="PS50949"/>
    </source>
</evidence>
<dbReference type="Gene3D" id="1.20.120.530">
    <property type="entry name" value="GntR ligand-binding domain-like"/>
    <property type="match status" value="1"/>
</dbReference>
<organism evidence="5">
    <name type="scientific">Candidatus Caldatribacterium californiense</name>
    <dbReference type="NCBI Taxonomy" id="1454726"/>
    <lineage>
        <taxon>Bacteria</taxon>
        <taxon>Pseudomonadati</taxon>
        <taxon>Atribacterota</taxon>
        <taxon>Atribacteria</taxon>
        <taxon>Atribacterales</taxon>
        <taxon>Candidatus Caldatribacteriaceae</taxon>
        <taxon>Candidatus Caldatribacterium</taxon>
    </lineage>
</organism>
<dbReference type="InterPro" id="IPR036388">
    <property type="entry name" value="WH-like_DNA-bd_sf"/>
</dbReference>
<dbReference type="PANTHER" id="PTHR43537">
    <property type="entry name" value="TRANSCRIPTIONAL REGULATOR, GNTR FAMILY"/>
    <property type="match status" value="1"/>
</dbReference>
<dbReference type="Gene3D" id="1.10.10.10">
    <property type="entry name" value="Winged helix-like DNA-binding domain superfamily/Winged helix DNA-binding domain"/>
    <property type="match status" value="1"/>
</dbReference>
<reference evidence="5" key="1">
    <citation type="journal article" date="2020" name="mSystems">
        <title>Genome- and Community-Level Interaction Insights into Carbon Utilization and Element Cycling Functions of Hydrothermarchaeota in Hydrothermal Sediment.</title>
        <authorList>
            <person name="Zhou Z."/>
            <person name="Liu Y."/>
            <person name="Xu W."/>
            <person name="Pan J."/>
            <person name="Luo Z.H."/>
            <person name="Li M."/>
        </authorList>
    </citation>
    <scope>NUCLEOTIDE SEQUENCE [LARGE SCALE GENOMIC DNA]</scope>
    <source>
        <strain evidence="5">SpSt-747</strain>
    </source>
</reference>
<keyword evidence="2" id="KW-0238">DNA-binding</keyword>